<evidence type="ECO:0008006" key="3">
    <source>
        <dbReference type="Google" id="ProtNLM"/>
    </source>
</evidence>
<name>A0A4V2SMF6_RHOAD</name>
<comment type="caution">
    <text evidence="1">The sequence shown here is derived from an EMBL/GenBank/DDBJ whole genome shotgun (WGS) entry which is preliminary data.</text>
</comment>
<dbReference type="AlphaFoldDB" id="A0A4V2SMF6"/>
<protein>
    <recommendedName>
        <fullName evidence="3">Sulfotransferase domain-containing protein</fullName>
    </recommendedName>
</protein>
<reference evidence="1 2" key="1">
    <citation type="submission" date="2019-03" db="EMBL/GenBank/DDBJ databases">
        <title>Genomic Encyclopedia of Type Strains, Phase IV (KMG-IV): sequencing the most valuable type-strain genomes for metagenomic binning, comparative biology and taxonomic classification.</title>
        <authorList>
            <person name="Goeker M."/>
        </authorList>
    </citation>
    <scope>NUCLEOTIDE SEQUENCE [LARGE SCALE GENOMIC DNA]</scope>
    <source>
        <strain evidence="1 2">DSM 2781</strain>
    </source>
</reference>
<evidence type="ECO:0000313" key="2">
    <source>
        <dbReference type="Proteomes" id="UP000295733"/>
    </source>
</evidence>
<evidence type="ECO:0000313" key="1">
    <source>
        <dbReference type="EMBL" id="TCP27106.1"/>
    </source>
</evidence>
<dbReference type="InterPro" id="IPR027417">
    <property type="entry name" value="P-loop_NTPase"/>
</dbReference>
<dbReference type="SUPFAM" id="SSF52540">
    <property type="entry name" value="P-loop containing nucleoside triphosphate hydrolases"/>
    <property type="match status" value="1"/>
</dbReference>
<gene>
    <name evidence="1" type="ORF">EV656_1018</name>
</gene>
<dbReference type="RefSeq" id="WP_132598207.1">
    <property type="nucleotide sequence ID" value="NZ_NRRP01000061.1"/>
</dbReference>
<dbReference type="OrthoDB" id="7854846at2"/>
<accession>A0A4V2SMF6</accession>
<keyword evidence="2" id="KW-1185">Reference proteome</keyword>
<dbReference type="Proteomes" id="UP000295733">
    <property type="component" value="Unassembled WGS sequence"/>
</dbReference>
<organism evidence="1 2">
    <name type="scientific">Rhodovulum adriaticum</name>
    <name type="common">Rhodopseudomonas adriatica</name>
    <dbReference type="NCBI Taxonomy" id="35804"/>
    <lineage>
        <taxon>Bacteria</taxon>
        <taxon>Pseudomonadati</taxon>
        <taxon>Pseudomonadota</taxon>
        <taxon>Alphaproteobacteria</taxon>
        <taxon>Rhodobacterales</taxon>
        <taxon>Paracoccaceae</taxon>
        <taxon>Rhodovulum</taxon>
    </lineage>
</organism>
<sequence>MVSYVVSAPRSGMNWLRFCVEHFYGVRTPGKTSLIDRQDDPSVAFLRSHDALNWTRKREVGLWRYIDPAGTANDRVALVLRDPLETYVRMSKKSLLRFRCYVSNIRFYSDAVSPQKRVFYYDDLVAQPVAMLELMQFLDIAPAPGRTAPSLDRVRAEWDELGARSRAQYDVRQAVGGGSKTRENPTDFRYHQRALTDWHRDRAWRFLQRRLRPDEMALLARYGPPAPMRRPLLSYVTDLY</sequence>
<dbReference type="EMBL" id="SLXL01000001">
    <property type="protein sequence ID" value="TCP27106.1"/>
    <property type="molecule type" value="Genomic_DNA"/>
</dbReference>
<proteinExistence type="predicted"/>